<evidence type="ECO:0000256" key="3">
    <source>
        <dbReference type="ARBA" id="ARBA00022989"/>
    </source>
</evidence>
<keyword evidence="3 5" id="KW-1133">Transmembrane helix</keyword>
<dbReference type="GeneID" id="88839050"/>
<feature type="transmembrane region" description="Helical" evidence="5">
    <location>
        <begin position="91"/>
        <end position="124"/>
    </location>
</feature>
<evidence type="ECO:0000256" key="2">
    <source>
        <dbReference type="ARBA" id="ARBA00022692"/>
    </source>
</evidence>
<dbReference type="GO" id="GO:0012505">
    <property type="term" value="C:endomembrane system"/>
    <property type="evidence" value="ECO:0007669"/>
    <property type="project" value="UniProtKB-SubCell"/>
</dbReference>
<evidence type="ECO:0000313" key="6">
    <source>
        <dbReference type="EMBL" id="MBB5740588.1"/>
    </source>
</evidence>
<dbReference type="Pfam" id="PF04191">
    <property type="entry name" value="PEMT"/>
    <property type="match status" value="1"/>
</dbReference>
<proteinExistence type="predicted"/>
<feature type="transmembrane region" description="Helical" evidence="5">
    <location>
        <begin position="50"/>
        <end position="70"/>
    </location>
</feature>
<sequence length="208" mass="22501">MTTSPIFDLQAVQKVRKGAVLVALLGLVGLTMVSQSATGLDSPLHEGVEAVGLAAIVFAIVGRAWCSLYIGGRKKAEIVSRGPYSISRNPLYIFSFFGAFGIGAQSGSLTLAVLFTLASVAVFYLTVRREEAWLGATFGAAYADYKARTPRFLPDFTRWHDEPELSVRPSFFLTTIRDGLVFLLAIPLFEAVDLAQAQGWLAAVVRLP</sequence>
<dbReference type="EMBL" id="JACHOQ010000005">
    <property type="protein sequence ID" value="MBB5740588.1"/>
    <property type="molecule type" value="Genomic_DNA"/>
</dbReference>
<keyword evidence="2 5" id="KW-0812">Transmembrane</keyword>
<comment type="subcellular location">
    <subcellularLocation>
        <location evidence="1">Endomembrane system</location>
        <topology evidence="1">Multi-pass membrane protein</topology>
    </subcellularLocation>
</comment>
<dbReference type="GO" id="GO:0032259">
    <property type="term" value="P:methylation"/>
    <property type="evidence" value="ECO:0007669"/>
    <property type="project" value="UniProtKB-KW"/>
</dbReference>
<evidence type="ECO:0000313" key="7">
    <source>
        <dbReference type="Proteomes" id="UP000527324"/>
    </source>
</evidence>
<keyword evidence="6" id="KW-0489">Methyltransferase</keyword>
<dbReference type="GO" id="GO:0008168">
    <property type="term" value="F:methyltransferase activity"/>
    <property type="evidence" value="ECO:0007669"/>
    <property type="project" value="UniProtKB-KW"/>
</dbReference>
<evidence type="ECO:0000256" key="1">
    <source>
        <dbReference type="ARBA" id="ARBA00004127"/>
    </source>
</evidence>
<organism evidence="6 7">
    <name type="scientific">Brevundimonas aurantiaca</name>
    <dbReference type="NCBI Taxonomy" id="74316"/>
    <lineage>
        <taxon>Bacteria</taxon>
        <taxon>Pseudomonadati</taxon>
        <taxon>Pseudomonadota</taxon>
        <taxon>Alphaproteobacteria</taxon>
        <taxon>Caulobacterales</taxon>
        <taxon>Caulobacteraceae</taxon>
        <taxon>Brevundimonas</taxon>
    </lineage>
</organism>
<keyword evidence="6" id="KW-0808">Transferase</keyword>
<keyword evidence="4 5" id="KW-0472">Membrane</keyword>
<gene>
    <name evidence="6" type="ORF">GGQ93_002307</name>
</gene>
<feature type="transmembrane region" description="Helical" evidence="5">
    <location>
        <begin position="20"/>
        <end position="38"/>
    </location>
</feature>
<accession>A0A7W9C7L4</accession>
<dbReference type="AlphaFoldDB" id="A0A7W9C7L4"/>
<dbReference type="InterPro" id="IPR007318">
    <property type="entry name" value="Phopholipid_MeTrfase"/>
</dbReference>
<reference evidence="6 7" key="1">
    <citation type="submission" date="2020-08" db="EMBL/GenBank/DDBJ databases">
        <title>Genomic Encyclopedia of Type Strains, Phase IV (KMG-IV): sequencing the most valuable type-strain genomes for metagenomic binning, comparative biology and taxonomic classification.</title>
        <authorList>
            <person name="Goeker M."/>
        </authorList>
    </citation>
    <scope>NUCLEOTIDE SEQUENCE [LARGE SCALE GENOMIC DNA]</scope>
    <source>
        <strain evidence="6 7">DSM 4731</strain>
    </source>
</reference>
<dbReference type="RefSeq" id="WP_183217118.1">
    <property type="nucleotide sequence ID" value="NZ_CAJFZS010000001.1"/>
</dbReference>
<protein>
    <submittedName>
        <fullName evidence="6">Protein-S-isoprenylcysteine O-methyltransferase Ste14</fullName>
    </submittedName>
</protein>
<keyword evidence="7" id="KW-1185">Reference proteome</keyword>
<dbReference type="Proteomes" id="UP000527324">
    <property type="component" value="Unassembled WGS sequence"/>
</dbReference>
<dbReference type="PANTHER" id="PTHR12714:SF9">
    <property type="entry name" value="PROTEIN-S-ISOPRENYLCYSTEINE O-METHYLTRANSFERASE"/>
    <property type="match status" value="1"/>
</dbReference>
<evidence type="ECO:0000256" key="5">
    <source>
        <dbReference type="SAM" id="Phobius"/>
    </source>
</evidence>
<evidence type="ECO:0000256" key="4">
    <source>
        <dbReference type="ARBA" id="ARBA00023136"/>
    </source>
</evidence>
<name>A0A7W9C7L4_9CAUL</name>
<dbReference type="Gene3D" id="1.20.120.1630">
    <property type="match status" value="1"/>
</dbReference>
<dbReference type="PANTHER" id="PTHR12714">
    <property type="entry name" value="PROTEIN-S ISOPRENYLCYSTEINE O-METHYLTRANSFERASE"/>
    <property type="match status" value="1"/>
</dbReference>
<comment type="caution">
    <text evidence="6">The sequence shown here is derived from an EMBL/GenBank/DDBJ whole genome shotgun (WGS) entry which is preliminary data.</text>
</comment>